<sequence>MNGFNIFRDLLQNISRLSARWTHVWTKYTCMDKVHMYGQRLCQNPSEVSRTTGQLWSVKVLKQYQSSFALSQCTSTTSGHLIASPHSHLDRIYQTSGRAITRGRYRFF</sequence>
<comment type="caution">
    <text evidence="1">The sequence shown here is derived from an EMBL/GenBank/DDBJ whole genome shotgun (WGS) entry which is preliminary data.</text>
</comment>
<dbReference type="Proteomes" id="UP000499080">
    <property type="component" value="Unassembled WGS sequence"/>
</dbReference>
<evidence type="ECO:0000313" key="1">
    <source>
        <dbReference type="EMBL" id="GBO08875.1"/>
    </source>
</evidence>
<gene>
    <name evidence="1" type="ORF">AVEN_123148_1</name>
</gene>
<organism evidence="1 2">
    <name type="scientific">Araneus ventricosus</name>
    <name type="common">Orbweaver spider</name>
    <name type="synonym">Epeira ventricosa</name>
    <dbReference type="NCBI Taxonomy" id="182803"/>
    <lineage>
        <taxon>Eukaryota</taxon>
        <taxon>Metazoa</taxon>
        <taxon>Ecdysozoa</taxon>
        <taxon>Arthropoda</taxon>
        <taxon>Chelicerata</taxon>
        <taxon>Arachnida</taxon>
        <taxon>Araneae</taxon>
        <taxon>Araneomorphae</taxon>
        <taxon>Entelegynae</taxon>
        <taxon>Araneoidea</taxon>
        <taxon>Araneidae</taxon>
        <taxon>Araneus</taxon>
    </lineage>
</organism>
<protein>
    <submittedName>
        <fullName evidence="1">Uncharacterized protein</fullName>
    </submittedName>
</protein>
<keyword evidence="2" id="KW-1185">Reference proteome</keyword>
<name>A0A4Y2U794_ARAVE</name>
<accession>A0A4Y2U794</accession>
<proteinExistence type="predicted"/>
<dbReference type="EMBL" id="BGPR01034477">
    <property type="protein sequence ID" value="GBO08875.1"/>
    <property type="molecule type" value="Genomic_DNA"/>
</dbReference>
<dbReference type="AlphaFoldDB" id="A0A4Y2U794"/>
<reference evidence="1 2" key="1">
    <citation type="journal article" date="2019" name="Sci. Rep.">
        <title>Orb-weaving spider Araneus ventricosus genome elucidates the spidroin gene catalogue.</title>
        <authorList>
            <person name="Kono N."/>
            <person name="Nakamura H."/>
            <person name="Ohtoshi R."/>
            <person name="Moran D.A.P."/>
            <person name="Shinohara A."/>
            <person name="Yoshida Y."/>
            <person name="Fujiwara M."/>
            <person name="Mori M."/>
            <person name="Tomita M."/>
            <person name="Arakawa K."/>
        </authorList>
    </citation>
    <scope>NUCLEOTIDE SEQUENCE [LARGE SCALE GENOMIC DNA]</scope>
</reference>
<evidence type="ECO:0000313" key="2">
    <source>
        <dbReference type="Proteomes" id="UP000499080"/>
    </source>
</evidence>